<dbReference type="Gene3D" id="1.20.120.1080">
    <property type="match status" value="1"/>
</dbReference>
<dbReference type="PANTHER" id="PTHR18934:SF118">
    <property type="entry name" value="ATP-DEPENDENT RNA HELICASE DHX33"/>
    <property type="match status" value="1"/>
</dbReference>
<dbReference type="Gene3D" id="3.40.50.300">
    <property type="entry name" value="P-loop containing nucleotide triphosphate hydrolases"/>
    <property type="match status" value="2"/>
</dbReference>
<keyword evidence="2" id="KW-0547">Nucleotide-binding</keyword>
<dbReference type="FunFam" id="3.40.50.300:FF:000145">
    <property type="entry name" value="probable ATP-dependent RNA helicase DHX40"/>
    <property type="match status" value="1"/>
</dbReference>
<dbReference type="SMART" id="SM00847">
    <property type="entry name" value="HA2"/>
    <property type="match status" value="1"/>
</dbReference>
<dbReference type="PROSITE" id="PS51192">
    <property type="entry name" value="HELICASE_ATP_BIND_1"/>
    <property type="match status" value="1"/>
</dbReference>
<dbReference type="PROSITE" id="PS00690">
    <property type="entry name" value="DEAH_ATP_HELICASE"/>
    <property type="match status" value="1"/>
</dbReference>
<feature type="compositionally biased region" description="Basic residues" evidence="7">
    <location>
        <begin position="1"/>
        <end position="12"/>
    </location>
</feature>
<keyword evidence="5" id="KW-0067">ATP-binding</keyword>
<dbReference type="InterPro" id="IPR011709">
    <property type="entry name" value="DEAD-box_helicase_OB_fold"/>
</dbReference>
<keyword evidence="10" id="KW-1185">Reference proteome</keyword>
<dbReference type="SUPFAM" id="SSF52540">
    <property type="entry name" value="P-loop containing nucleoside triphosphate hydrolases"/>
    <property type="match status" value="1"/>
</dbReference>
<evidence type="ECO:0000259" key="8">
    <source>
        <dbReference type="PROSITE" id="PS51192"/>
    </source>
</evidence>
<dbReference type="KEGG" id="pgri:PgNI_08820"/>
<keyword evidence="4" id="KW-0347">Helicase</keyword>
<dbReference type="CDD" id="cd18791">
    <property type="entry name" value="SF2_C_RHA"/>
    <property type="match status" value="1"/>
</dbReference>
<dbReference type="AlphaFoldDB" id="A0A6P8AUU8"/>
<dbReference type="Pfam" id="PF00271">
    <property type="entry name" value="Helicase_C"/>
    <property type="match status" value="1"/>
</dbReference>
<reference evidence="11" key="2">
    <citation type="submission" date="2019-10" db="EMBL/GenBank/DDBJ databases">
        <authorList>
            <consortium name="NCBI Genome Project"/>
        </authorList>
    </citation>
    <scope>NUCLEOTIDE SEQUENCE</scope>
    <source>
        <strain evidence="11">NI907</strain>
    </source>
</reference>
<evidence type="ECO:0000256" key="6">
    <source>
        <dbReference type="ARBA" id="ARBA00047984"/>
    </source>
</evidence>
<organism evidence="10 11">
    <name type="scientific">Pyricularia grisea</name>
    <name type="common">Crabgrass-specific blast fungus</name>
    <name type="synonym">Magnaporthe grisea</name>
    <dbReference type="NCBI Taxonomy" id="148305"/>
    <lineage>
        <taxon>Eukaryota</taxon>
        <taxon>Fungi</taxon>
        <taxon>Dikarya</taxon>
        <taxon>Ascomycota</taxon>
        <taxon>Pezizomycotina</taxon>
        <taxon>Sordariomycetes</taxon>
        <taxon>Sordariomycetidae</taxon>
        <taxon>Magnaporthales</taxon>
        <taxon>Pyriculariaceae</taxon>
        <taxon>Pyricularia</taxon>
    </lineage>
</organism>
<dbReference type="GO" id="GO:0005524">
    <property type="term" value="F:ATP binding"/>
    <property type="evidence" value="ECO:0007669"/>
    <property type="project" value="UniProtKB-KW"/>
</dbReference>
<dbReference type="GO" id="GO:0016787">
    <property type="term" value="F:hydrolase activity"/>
    <property type="evidence" value="ECO:0007669"/>
    <property type="project" value="UniProtKB-KW"/>
</dbReference>
<evidence type="ECO:0000256" key="7">
    <source>
        <dbReference type="SAM" id="MobiDB-lite"/>
    </source>
</evidence>
<evidence type="ECO:0000259" key="9">
    <source>
        <dbReference type="PROSITE" id="PS51194"/>
    </source>
</evidence>
<feature type="domain" description="Helicase ATP-binding" evidence="8">
    <location>
        <begin position="128"/>
        <end position="329"/>
    </location>
</feature>
<reference evidence="10 11" key="1">
    <citation type="journal article" date="2019" name="Mol. Biol. Evol.">
        <title>Blast fungal genomes show frequent chromosomal changes, gene gains and losses, and effector gene turnover.</title>
        <authorList>
            <person name="Gomez Luciano L.B."/>
            <person name="Jason Tsai I."/>
            <person name="Chuma I."/>
            <person name="Tosa Y."/>
            <person name="Chen Y.H."/>
            <person name="Li J.Y."/>
            <person name="Li M.Y."/>
            <person name="Jade Lu M.Y."/>
            <person name="Nakayashiki H."/>
            <person name="Li W.H."/>
        </authorList>
    </citation>
    <scope>NUCLEOTIDE SEQUENCE [LARGE SCALE GENOMIC DNA]</scope>
    <source>
        <strain evidence="10 11">NI907</strain>
    </source>
</reference>
<dbReference type="PROSITE" id="PS51194">
    <property type="entry name" value="HELICASE_CTER"/>
    <property type="match status" value="1"/>
</dbReference>
<dbReference type="Pfam" id="PF00270">
    <property type="entry name" value="DEAD"/>
    <property type="match status" value="1"/>
</dbReference>
<dbReference type="Pfam" id="PF07717">
    <property type="entry name" value="OB_NTP_bind"/>
    <property type="match status" value="1"/>
</dbReference>
<feature type="domain" description="Helicase C-terminal" evidence="9">
    <location>
        <begin position="366"/>
        <end position="544"/>
    </location>
</feature>
<dbReference type="Pfam" id="PF04408">
    <property type="entry name" value="WHD_HA2"/>
    <property type="match status" value="1"/>
</dbReference>
<reference evidence="11" key="3">
    <citation type="submission" date="2025-08" db="UniProtKB">
        <authorList>
            <consortium name="RefSeq"/>
        </authorList>
    </citation>
    <scope>IDENTIFICATION</scope>
    <source>
        <strain evidence="11">NI907</strain>
    </source>
</reference>
<dbReference type="InterPro" id="IPR011545">
    <property type="entry name" value="DEAD/DEAH_box_helicase_dom"/>
</dbReference>
<evidence type="ECO:0000256" key="2">
    <source>
        <dbReference type="ARBA" id="ARBA00022741"/>
    </source>
</evidence>
<evidence type="ECO:0000256" key="4">
    <source>
        <dbReference type="ARBA" id="ARBA00022806"/>
    </source>
</evidence>
<dbReference type="InterPro" id="IPR001650">
    <property type="entry name" value="Helicase_C-like"/>
</dbReference>
<name>A0A6P8AUU8_PYRGI</name>
<dbReference type="PANTHER" id="PTHR18934">
    <property type="entry name" value="ATP-DEPENDENT RNA HELICASE"/>
    <property type="match status" value="1"/>
</dbReference>
<gene>
    <name evidence="11" type="ORF">PgNI_08820</name>
</gene>
<dbReference type="GeneID" id="41963718"/>
<dbReference type="InterPro" id="IPR007502">
    <property type="entry name" value="Helicase-assoc_dom"/>
</dbReference>
<sequence length="804" mass="88989">MDSHISKKRKKDKSGPAIRLPGNKIISLDGFLNGVPKPKQAETKKEAQETEKEVKDKEVEAGRKKKESIQGKNDQKDGGKYSSLAAPTRKKSATARAATSKTVQAKGDPTLLPLRKALPIWQHQEAIREHLRKNDVLILVGETGSGKSTQVPQFLADEEWCRPRQVTMTLSNGRKEQRKVGGMIAVTQPRRVAATTLAHRVAREAGTPLRPSGTPGANPGAAEGLVGYSVRFDHNVPKGTKIKFLTEGMLLQELLHDPSLRQYSAVVVDEVHERGIDVDLLCGFLKQMLLSPDKPGRGGVPLKVVAMSATANIETLENFFSIPKDDTKAQVGSDTEAAQTLKIEGRQFPVEIIHSPKPVPVLADEVVKTVFKIHCGEPLPGDILVFLYGQEPIEEIQRLIEEYAATLASDVPKIKALPLFGQLSMEAQHAAFRPLKGRVRKVVLATNIAETSVTVPGVRYVIDTGKSKMKQYRASLGLESLLVDAISKSSAIQRTGRAGREAPGKCYRLYTQDVYKEMRDADLPEILRNNVREAALIMMARGVDDLLTFPLMDTPKISRMEKAMVQLNILGAIDDEGAITELGRKMARLPVAAPLGRVLLAAASPAYDCLLEVIDIISCISGGDDIFHQLQSEEAREEVEEYRRELRRREGDLMVYLTTMQMYTAENSDRTEWCKKRKINLRTMRQALNIRRQLRSLCVSEGMLTEKPPPDPQPFVPLSPEAAETITKCFMKGFCTSTAMLAPDLSYVTSQGKHVVAIHPSSSLHGQKKEAIMFLEHVFTQKSYAKKVAVIQSVWIPEVLEGKW</sequence>
<evidence type="ECO:0000256" key="3">
    <source>
        <dbReference type="ARBA" id="ARBA00022801"/>
    </source>
</evidence>
<dbReference type="Proteomes" id="UP000515153">
    <property type="component" value="Chromosome V"/>
</dbReference>
<dbReference type="CDD" id="cd17917">
    <property type="entry name" value="DEXHc_RHA-like"/>
    <property type="match status" value="1"/>
</dbReference>
<feature type="region of interest" description="Disordered" evidence="7">
    <location>
        <begin position="1"/>
        <end position="102"/>
    </location>
</feature>
<evidence type="ECO:0000256" key="5">
    <source>
        <dbReference type="ARBA" id="ARBA00022840"/>
    </source>
</evidence>
<dbReference type="InterPro" id="IPR002464">
    <property type="entry name" value="DNA/RNA_helicase_DEAH_CS"/>
</dbReference>
<keyword evidence="3" id="KW-0378">Hydrolase</keyword>
<dbReference type="SMART" id="SM00487">
    <property type="entry name" value="DEXDc"/>
    <property type="match status" value="1"/>
</dbReference>
<dbReference type="GO" id="GO:0045943">
    <property type="term" value="P:positive regulation of transcription by RNA polymerase I"/>
    <property type="evidence" value="ECO:0007669"/>
    <property type="project" value="TreeGrafter"/>
</dbReference>
<dbReference type="InterPro" id="IPR048333">
    <property type="entry name" value="HA2_WH"/>
</dbReference>
<dbReference type="GO" id="GO:0003725">
    <property type="term" value="F:double-stranded RNA binding"/>
    <property type="evidence" value="ECO:0007669"/>
    <property type="project" value="TreeGrafter"/>
</dbReference>
<accession>A0A6P8AUU8</accession>
<dbReference type="RefSeq" id="XP_030978693.1">
    <property type="nucleotide sequence ID" value="XM_031128810.1"/>
</dbReference>
<dbReference type="OrthoDB" id="10253254at2759"/>
<dbReference type="EC" id="3.6.4.13" evidence="1"/>
<dbReference type="GO" id="GO:1990904">
    <property type="term" value="C:ribonucleoprotein complex"/>
    <property type="evidence" value="ECO:0007669"/>
    <property type="project" value="UniProtKB-ARBA"/>
</dbReference>
<feature type="compositionally biased region" description="Basic and acidic residues" evidence="7">
    <location>
        <begin position="39"/>
        <end position="79"/>
    </location>
</feature>
<protein>
    <recommendedName>
        <fullName evidence="1">RNA helicase</fullName>
        <ecNumber evidence="1">3.6.4.13</ecNumber>
    </recommendedName>
</protein>
<dbReference type="Pfam" id="PF21010">
    <property type="entry name" value="HA2_C"/>
    <property type="match status" value="1"/>
</dbReference>
<dbReference type="GO" id="GO:0005730">
    <property type="term" value="C:nucleolus"/>
    <property type="evidence" value="ECO:0007669"/>
    <property type="project" value="UniProtKB-ARBA"/>
</dbReference>
<evidence type="ECO:0000256" key="1">
    <source>
        <dbReference type="ARBA" id="ARBA00012552"/>
    </source>
</evidence>
<dbReference type="InterPro" id="IPR027417">
    <property type="entry name" value="P-loop_NTPase"/>
</dbReference>
<dbReference type="InterPro" id="IPR014001">
    <property type="entry name" value="Helicase_ATP-bd"/>
</dbReference>
<evidence type="ECO:0000313" key="10">
    <source>
        <dbReference type="Proteomes" id="UP000515153"/>
    </source>
</evidence>
<evidence type="ECO:0000313" key="11">
    <source>
        <dbReference type="RefSeq" id="XP_030978693.1"/>
    </source>
</evidence>
<dbReference type="SMART" id="SM00490">
    <property type="entry name" value="HELICc"/>
    <property type="match status" value="1"/>
</dbReference>
<dbReference type="GO" id="GO:0003724">
    <property type="term" value="F:RNA helicase activity"/>
    <property type="evidence" value="ECO:0007669"/>
    <property type="project" value="UniProtKB-EC"/>
</dbReference>
<comment type="catalytic activity">
    <reaction evidence="6">
        <text>ATP + H2O = ADP + phosphate + H(+)</text>
        <dbReference type="Rhea" id="RHEA:13065"/>
        <dbReference type="ChEBI" id="CHEBI:15377"/>
        <dbReference type="ChEBI" id="CHEBI:15378"/>
        <dbReference type="ChEBI" id="CHEBI:30616"/>
        <dbReference type="ChEBI" id="CHEBI:43474"/>
        <dbReference type="ChEBI" id="CHEBI:456216"/>
        <dbReference type="EC" id="3.6.4.13"/>
    </reaction>
</comment>
<proteinExistence type="predicted"/>